<dbReference type="CDD" id="cd17679">
    <property type="entry name" value="RUN_PLEKHM1"/>
    <property type="match status" value="1"/>
</dbReference>
<name>A0A6A4WE10_AMPAM</name>
<dbReference type="OrthoDB" id="3648309at2759"/>
<dbReference type="InterPro" id="IPR017945">
    <property type="entry name" value="DHBP_synth_RibB-like_a/b_dom"/>
</dbReference>
<evidence type="ECO:0000256" key="23">
    <source>
        <dbReference type="ARBA" id="ARBA00063146"/>
    </source>
</evidence>
<dbReference type="NCBIfam" id="TIGR00057">
    <property type="entry name" value="L-threonylcarbamoyladenylate synthase"/>
    <property type="match status" value="1"/>
</dbReference>
<keyword evidence="17" id="KW-0809">Transit peptide</keyword>
<dbReference type="InterPro" id="IPR006070">
    <property type="entry name" value="Sua5-like_dom"/>
</dbReference>
<dbReference type="SMART" id="SM00593">
    <property type="entry name" value="RUN"/>
    <property type="match status" value="1"/>
</dbReference>
<dbReference type="EC" id="2.7.7.87" evidence="6"/>
<dbReference type="SUPFAM" id="SSF55821">
    <property type="entry name" value="YrdC/RibB"/>
    <property type="match status" value="1"/>
</dbReference>
<dbReference type="SUPFAM" id="SSF48695">
    <property type="entry name" value="Multiheme cytochromes"/>
    <property type="match status" value="1"/>
</dbReference>
<dbReference type="SMART" id="SM01175">
    <property type="entry name" value="DUF4206"/>
    <property type="match status" value="1"/>
</dbReference>
<evidence type="ECO:0000256" key="19">
    <source>
        <dbReference type="ARBA" id="ARBA00023128"/>
    </source>
</evidence>
<feature type="compositionally biased region" description="Low complexity" evidence="24">
    <location>
        <begin position="570"/>
        <end position="579"/>
    </location>
</feature>
<sequence length="892" mass="98079">MYSLVTRLPAPLTRLVTRATVRRAGDLCPLPESMPELLSLAEGDREQLAASVAAHLRRGGVAALPTDTVYGLAALAQDAGAVARLYTIKRRCELKPIAICVSRPEEIGRWAHVTAPEALLHDLLPGPVTLVFRRTPALNSELNPHTELVGVRVPDHPFLLDLVSRCGGPLALTSANLSGRPSPLRADEFSELHSQLACVVDGGTLGDSPLARLGSTVVDLSQAGTFHIVRAGSAEWATRRYHRELRLRLVATLSECTKAVQHEFHDSDEPIPSGELTNELCRALEALFIHGLRDSFLERVTSAISDTRPPEPNFWPPLLVVSHSDVIEQIGALSQIRTDIGKARSWLRGALNDGLLTSYMAMIIADTRLLGYHYDRLSLMRDQEQMEIVMRYLQGLETLRFALATNSSLLNTWDEMSLEMAGIWFQPRRLGRGAVAQAQDVAAAIPEQKPRPQPPAELALPLPEPRAPTLIMNALDPDMAFDVIMRSSCVERPSAMINETTSGGGGAGTNSEASSLAGEVAAITGRPPPPSESYISVLESYRESSPRARSLMQTPDVQFMYGRSVDSSGASAASSAGAANDLEGSGESEKPPAETAAPDSAGQSEEKPAADEQPVPETVDSRYYWLTDIPAEGALDKQQYTCGSCHRFVGMLYGEPRLCTLDGALYCGDCHTGRDHAQLPARIIHNWDFDRYPVARCNREFLEQVDSEPTINVAEHNISIYNVSAEMDRVRLLRVRLVFLNAFLHTCRSGAAADLERRLQGRRHLCEHVHLYAPVDLRDTRNGSLASTLQTVVEFAVEHVMNCGLCSQRGFVCEFCRDENIIYPFELETTRQCRQCCGLYHSRCWRRPTPCPRCERYRRRAELRQLLDEPHLDAGQSAPAAETPAAGAQSEQ</sequence>
<gene>
    <name evidence="27" type="primary">PLEKHM3</name>
    <name evidence="27" type="ORF">FJT64_003050</name>
</gene>
<organism evidence="27 28">
    <name type="scientific">Amphibalanus amphitrite</name>
    <name type="common">Striped barnacle</name>
    <name type="synonym">Balanus amphitrite</name>
    <dbReference type="NCBI Taxonomy" id="1232801"/>
    <lineage>
        <taxon>Eukaryota</taxon>
        <taxon>Metazoa</taxon>
        <taxon>Ecdysozoa</taxon>
        <taxon>Arthropoda</taxon>
        <taxon>Crustacea</taxon>
        <taxon>Multicrustacea</taxon>
        <taxon>Cirripedia</taxon>
        <taxon>Thoracica</taxon>
        <taxon>Thoracicalcarea</taxon>
        <taxon>Balanomorpha</taxon>
        <taxon>Balanoidea</taxon>
        <taxon>Balanidae</taxon>
        <taxon>Amphibalaninae</taxon>
        <taxon>Amphibalanus</taxon>
    </lineage>
</organism>
<comment type="caution">
    <text evidence="27">The sequence shown here is derived from an EMBL/GenBank/DDBJ whole genome shotgun (WGS) entry which is preliminary data.</text>
</comment>
<evidence type="ECO:0000256" key="6">
    <source>
        <dbReference type="ARBA" id="ARBA00012584"/>
    </source>
</evidence>
<feature type="domain" description="YrdC-like" evidence="26">
    <location>
        <begin position="46"/>
        <end position="234"/>
    </location>
</feature>
<evidence type="ECO:0000256" key="10">
    <source>
        <dbReference type="ARBA" id="ARBA00022553"/>
    </source>
</evidence>
<comment type="subcellular location">
    <subcellularLocation>
        <location evidence="2">Cell membrane</location>
        <topology evidence="2">Peripheral membrane protein</topology>
    </subcellularLocation>
    <subcellularLocation>
        <location evidence="3">Cytoplasm</location>
    </subcellularLocation>
    <subcellularLocation>
        <location evidence="4">Late endosome</location>
    </subcellularLocation>
    <subcellularLocation>
        <location evidence="1">Mitochondrion</location>
    </subcellularLocation>
</comment>
<comment type="function">
    <text evidence="22">Cytoplasmic and mitochondrial threonylcarbamoyl-AMP synthase required for the formation of a threonylcarbamoyl group on adenosine at position 37 (t(6)A37) in tRNAs that read codons beginning with adenine. Catalyzes the conversion of L-threonine, HCO(3)(-)/CO(2) and ATP to give threonylcarbamoyl-AMP (TC-AMP) as the acyladenylate intermediate, with the release of diphosphate. Participates in t(6)A37 formation in cytoplasmic and mitochondrial tRNAs. May regulate the activity of some transporters.</text>
</comment>
<dbReference type="PROSITE" id="PS50826">
    <property type="entry name" value="RUN"/>
    <property type="match status" value="1"/>
</dbReference>
<dbReference type="Gene3D" id="3.90.870.10">
    <property type="entry name" value="DHBP synthase"/>
    <property type="match status" value="1"/>
</dbReference>
<evidence type="ECO:0000256" key="3">
    <source>
        <dbReference type="ARBA" id="ARBA00004496"/>
    </source>
</evidence>
<comment type="subunit">
    <text evidence="23">Interacts with RSC1A1.</text>
</comment>
<evidence type="ECO:0000256" key="1">
    <source>
        <dbReference type="ARBA" id="ARBA00004173"/>
    </source>
</evidence>
<dbReference type="Gene3D" id="1.20.58.900">
    <property type="match status" value="1"/>
</dbReference>
<keyword evidence="12" id="KW-0479">Metal-binding</keyword>
<keyword evidence="15" id="KW-0863">Zinc-finger</keyword>
<dbReference type="PANTHER" id="PTHR12326">
    <property type="entry name" value="PLECKSTRIN HOMOLOGY DOMAIN CONTAINING PROTEIN"/>
    <property type="match status" value="1"/>
</dbReference>
<comment type="similarity">
    <text evidence="5">Belongs to the SUA5 family.</text>
</comment>
<evidence type="ECO:0000256" key="24">
    <source>
        <dbReference type="SAM" id="MobiDB-lite"/>
    </source>
</evidence>
<evidence type="ECO:0000256" key="12">
    <source>
        <dbReference type="ARBA" id="ARBA00022723"/>
    </source>
</evidence>
<evidence type="ECO:0000259" key="26">
    <source>
        <dbReference type="PROSITE" id="PS51163"/>
    </source>
</evidence>
<dbReference type="Pfam" id="PF13901">
    <property type="entry name" value="RH_dom"/>
    <property type="match status" value="1"/>
</dbReference>
<dbReference type="FunFam" id="3.90.870.10:FF:000007">
    <property type="entry name" value="YrdC N6-threonylcarbamoyltransferase domain containing"/>
    <property type="match status" value="1"/>
</dbReference>
<evidence type="ECO:0000256" key="2">
    <source>
        <dbReference type="ARBA" id="ARBA00004202"/>
    </source>
</evidence>
<evidence type="ECO:0000259" key="25">
    <source>
        <dbReference type="PROSITE" id="PS50826"/>
    </source>
</evidence>
<keyword evidence="8" id="KW-1003">Cell membrane</keyword>
<feature type="compositionally biased region" description="Low complexity" evidence="24">
    <location>
        <begin position="874"/>
        <end position="892"/>
    </location>
</feature>
<dbReference type="GO" id="GO:0005770">
    <property type="term" value="C:late endosome"/>
    <property type="evidence" value="ECO:0007669"/>
    <property type="project" value="UniProtKB-SubCell"/>
</dbReference>
<evidence type="ECO:0000256" key="17">
    <source>
        <dbReference type="ARBA" id="ARBA00022946"/>
    </source>
</evidence>
<evidence type="ECO:0000313" key="28">
    <source>
        <dbReference type="Proteomes" id="UP000440578"/>
    </source>
</evidence>
<keyword evidence="16" id="KW-0862">Zinc</keyword>
<dbReference type="GO" id="GO:0003725">
    <property type="term" value="F:double-stranded RNA binding"/>
    <property type="evidence" value="ECO:0007669"/>
    <property type="project" value="InterPro"/>
</dbReference>
<dbReference type="GO" id="GO:0005739">
    <property type="term" value="C:mitochondrion"/>
    <property type="evidence" value="ECO:0007669"/>
    <property type="project" value="UniProtKB-SubCell"/>
</dbReference>
<evidence type="ECO:0000313" key="27">
    <source>
        <dbReference type="EMBL" id="KAF0301840.1"/>
    </source>
</evidence>
<dbReference type="InterPro" id="IPR036280">
    <property type="entry name" value="Multihaem_cyt_sf"/>
</dbReference>
<dbReference type="PANTHER" id="PTHR12326:SF12">
    <property type="entry name" value="PLECKSTRIN HOMOLOGY AND RUN DOMAIN CONTAINING M1"/>
    <property type="match status" value="1"/>
</dbReference>
<evidence type="ECO:0000256" key="20">
    <source>
        <dbReference type="ARBA" id="ARBA00023136"/>
    </source>
</evidence>
<keyword evidence="14" id="KW-0967">Endosome</keyword>
<evidence type="ECO:0000256" key="18">
    <source>
        <dbReference type="ARBA" id="ARBA00023006"/>
    </source>
</evidence>
<feature type="region of interest" description="Disordered" evidence="24">
    <location>
        <begin position="868"/>
        <end position="892"/>
    </location>
</feature>
<dbReference type="GO" id="GO:0006914">
    <property type="term" value="P:autophagy"/>
    <property type="evidence" value="ECO:0007669"/>
    <property type="project" value="UniProtKB-KW"/>
</dbReference>
<evidence type="ECO:0000256" key="21">
    <source>
        <dbReference type="ARBA" id="ARBA00048366"/>
    </source>
</evidence>
<dbReference type="InterPro" id="IPR051366">
    <property type="entry name" value="DEF8"/>
</dbReference>
<keyword evidence="18" id="KW-0072">Autophagy</keyword>
<evidence type="ECO:0000256" key="7">
    <source>
        <dbReference type="ARBA" id="ARBA00015492"/>
    </source>
</evidence>
<dbReference type="Proteomes" id="UP000440578">
    <property type="component" value="Unassembled WGS sequence"/>
</dbReference>
<keyword evidence="13" id="KW-0677">Repeat</keyword>
<evidence type="ECO:0000256" key="11">
    <source>
        <dbReference type="ARBA" id="ARBA00022679"/>
    </source>
</evidence>
<evidence type="ECO:0000256" key="14">
    <source>
        <dbReference type="ARBA" id="ARBA00022753"/>
    </source>
</evidence>
<dbReference type="InterPro" id="IPR037213">
    <property type="entry name" value="Run_dom_sf"/>
</dbReference>
<dbReference type="GO" id="GO:0008270">
    <property type="term" value="F:zinc ion binding"/>
    <property type="evidence" value="ECO:0007669"/>
    <property type="project" value="UniProtKB-KW"/>
</dbReference>
<accession>A0A6A4WE10</accession>
<dbReference type="InterPro" id="IPR047326">
    <property type="entry name" value="RUN_PLEKHM1"/>
</dbReference>
<keyword evidence="9" id="KW-0963">Cytoplasm</keyword>
<protein>
    <recommendedName>
        <fullName evidence="7">Threonylcarbamoyl-AMP synthase</fullName>
        <ecNumber evidence="6">2.7.7.87</ecNumber>
    </recommendedName>
</protein>
<keyword evidence="10" id="KW-0597">Phosphoprotein</keyword>
<evidence type="ECO:0000256" key="4">
    <source>
        <dbReference type="ARBA" id="ARBA00004603"/>
    </source>
</evidence>
<keyword evidence="11" id="KW-0808">Transferase</keyword>
<dbReference type="GO" id="GO:0061710">
    <property type="term" value="F:L-threonylcarbamoyladenylate synthase"/>
    <property type="evidence" value="ECO:0007669"/>
    <property type="project" value="UniProtKB-EC"/>
</dbReference>
<keyword evidence="19" id="KW-0496">Mitochondrion</keyword>
<dbReference type="InterPro" id="IPR025258">
    <property type="entry name" value="RH_dom"/>
</dbReference>
<evidence type="ECO:0000256" key="9">
    <source>
        <dbReference type="ARBA" id="ARBA00022490"/>
    </source>
</evidence>
<evidence type="ECO:0000256" key="15">
    <source>
        <dbReference type="ARBA" id="ARBA00022771"/>
    </source>
</evidence>
<dbReference type="InterPro" id="IPR004012">
    <property type="entry name" value="Run_dom"/>
</dbReference>
<dbReference type="GO" id="GO:0005886">
    <property type="term" value="C:plasma membrane"/>
    <property type="evidence" value="ECO:0007669"/>
    <property type="project" value="UniProtKB-SubCell"/>
</dbReference>
<dbReference type="Pfam" id="PF02759">
    <property type="entry name" value="RUN"/>
    <property type="match status" value="1"/>
</dbReference>
<dbReference type="PROSITE" id="PS51163">
    <property type="entry name" value="YRDC"/>
    <property type="match status" value="1"/>
</dbReference>
<keyword evidence="28" id="KW-1185">Reference proteome</keyword>
<proteinExistence type="inferred from homology"/>
<reference evidence="27 28" key="1">
    <citation type="submission" date="2019-07" db="EMBL/GenBank/DDBJ databases">
        <title>Draft genome assembly of a fouling barnacle, Amphibalanus amphitrite (Darwin, 1854): The first reference genome for Thecostraca.</title>
        <authorList>
            <person name="Kim W."/>
        </authorList>
    </citation>
    <scope>NUCLEOTIDE SEQUENCE [LARGE SCALE GENOMIC DNA]</scope>
    <source>
        <strain evidence="27">SNU_AA5</strain>
        <tissue evidence="27">Soma without cirri and trophi</tissue>
    </source>
</reference>
<dbReference type="AlphaFoldDB" id="A0A6A4WE10"/>
<comment type="catalytic activity">
    <reaction evidence="21">
        <text>L-threonine + hydrogencarbonate + ATP = L-threonylcarbamoyladenylate + diphosphate + H2O</text>
        <dbReference type="Rhea" id="RHEA:36407"/>
        <dbReference type="ChEBI" id="CHEBI:15377"/>
        <dbReference type="ChEBI" id="CHEBI:17544"/>
        <dbReference type="ChEBI" id="CHEBI:30616"/>
        <dbReference type="ChEBI" id="CHEBI:33019"/>
        <dbReference type="ChEBI" id="CHEBI:57926"/>
        <dbReference type="ChEBI" id="CHEBI:73682"/>
        <dbReference type="EC" id="2.7.7.87"/>
    </reaction>
</comment>
<keyword evidence="20" id="KW-0472">Membrane</keyword>
<feature type="region of interest" description="Disordered" evidence="24">
    <location>
        <begin position="570"/>
        <end position="617"/>
    </location>
</feature>
<evidence type="ECO:0000256" key="13">
    <source>
        <dbReference type="ARBA" id="ARBA00022737"/>
    </source>
</evidence>
<evidence type="ECO:0000256" key="5">
    <source>
        <dbReference type="ARBA" id="ARBA00007663"/>
    </source>
</evidence>
<dbReference type="Pfam" id="PF01300">
    <property type="entry name" value="Sua5_yciO_yrdC"/>
    <property type="match status" value="1"/>
</dbReference>
<evidence type="ECO:0000256" key="22">
    <source>
        <dbReference type="ARBA" id="ARBA00058524"/>
    </source>
</evidence>
<evidence type="ECO:0000256" key="8">
    <source>
        <dbReference type="ARBA" id="ARBA00022475"/>
    </source>
</evidence>
<feature type="domain" description="RUN" evidence="25">
    <location>
        <begin position="271"/>
        <end position="408"/>
    </location>
</feature>
<dbReference type="SUPFAM" id="SSF140741">
    <property type="entry name" value="RUN domain-like"/>
    <property type="match status" value="1"/>
</dbReference>
<dbReference type="EMBL" id="VIIS01001115">
    <property type="protein sequence ID" value="KAF0301840.1"/>
    <property type="molecule type" value="Genomic_DNA"/>
</dbReference>
<evidence type="ECO:0000256" key="16">
    <source>
        <dbReference type="ARBA" id="ARBA00022833"/>
    </source>
</evidence>